<keyword evidence="1" id="KW-0812">Transmembrane</keyword>
<feature type="transmembrane region" description="Helical" evidence="1">
    <location>
        <begin position="155"/>
        <end position="177"/>
    </location>
</feature>
<dbReference type="AlphaFoldDB" id="A0A368NS72"/>
<protein>
    <recommendedName>
        <fullName evidence="4">DNA gyrase subunit B</fullName>
    </recommendedName>
</protein>
<feature type="transmembrane region" description="Helical" evidence="1">
    <location>
        <begin position="56"/>
        <end position="74"/>
    </location>
</feature>
<dbReference type="EMBL" id="QPID01000001">
    <property type="protein sequence ID" value="RCU52783.1"/>
    <property type="molecule type" value="Genomic_DNA"/>
</dbReference>
<dbReference type="RefSeq" id="WP_114336691.1">
    <property type="nucleotide sequence ID" value="NZ_QPID01000001.1"/>
</dbReference>
<evidence type="ECO:0000313" key="2">
    <source>
        <dbReference type="EMBL" id="RCU52783.1"/>
    </source>
</evidence>
<accession>A0A368NS72</accession>
<sequence length="185" mass="20703">MLKALVTITLLVLIISYPVLVYLGLKHLKVSELGVILIGLFIARLCFTAKSTSKKLVLPLSIIGCALALIAIASDSTLSLTFYPVVVNTTMFILFGQSLLYGQTIIEQLARLKHPDLPEEGIIYTRKVTWIWTVFFVVNGSIALYTALYCSLEEWTFYNGFIAYIMMGILLLGELIFRRFVLKVG</sequence>
<reference evidence="2 3" key="1">
    <citation type="submission" date="2018-07" db="EMBL/GenBank/DDBJ databases">
        <title>Corallincola holothuriorum sp. nov., a new facultative anaerobe isolated from sea cucumber Apostichopus japonicus.</title>
        <authorList>
            <person name="Xia H."/>
        </authorList>
    </citation>
    <scope>NUCLEOTIDE SEQUENCE [LARGE SCALE GENOMIC DNA]</scope>
    <source>
        <strain evidence="2 3">C4</strain>
    </source>
</reference>
<feature type="transmembrane region" description="Helical" evidence="1">
    <location>
        <begin position="80"/>
        <end position="101"/>
    </location>
</feature>
<proteinExistence type="predicted"/>
<comment type="caution">
    <text evidence="2">The sequence shown here is derived from an EMBL/GenBank/DDBJ whole genome shotgun (WGS) entry which is preliminary data.</text>
</comment>
<name>A0A368NS72_9GAMM</name>
<keyword evidence="3" id="KW-1185">Reference proteome</keyword>
<gene>
    <name evidence="2" type="ORF">DU002_02135</name>
</gene>
<feature type="transmembrane region" description="Helical" evidence="1">
    <location>
        <begin position="130"/>
        <end position="149"/>
    </location>
</feature>
<dbReference type="Proteomes" id="UP000252558">
    <property type="component" value="Unassembled WGS sequence"/>
</dbReference>
<dbReference type="OrthoDB" id="8537043at2"/>
<organism evidence="2 3">
    <name type="scientific">Corallincola holothuriorum</name>
    <dbReference type="NCBI Taxonomy" id="2282215"/>
    <lineage>
        <taxon>Bacteria</taxon>
        <taxon>Pseudomonadati</taxon>
        <taxon>Pseudomonadota</taxon>
        <taxon>Gammaproteobacteria</taxon>
        <taxon>Alteromonadales</taxon>
        <taxon>Psychromonadaceae</taxon>
        <taxon>Corallincola</taxon>
    </lineage>
</organism>
<keyword evidence="1" id="KW-1133">Transmembrane helix</keyword>
<feature type="transmembrane region" description="Helical" evidence="1">
    <location>
        <begin position="33"/>
        <end position="49"/>
    </location>
</feature>
<evidence type="ECO:0000313" key="3">
    <source>
        <dbReference type="Proteomes" id="UP000252558"/>
    </source>
</evidence>
<evidence type="ECO:0008006" key="4">
    <source>
        <dbReference type="Google" id="ProtNLM"/>
    </source>
</evidence>
<evidence type="ECO:0000256" key="1">
    <source>
        <dbReference type="SAM" id="Phobius"/>
    </source>
</evidence>
<keyword evidence="1" id="KW-0472">Membrane</keyword>